<proteinExistence type="predicted"/>
<name>A0A447V1W3_9ENTR</name>
<dbReference type="Proteomes" id="UP000274122">
    <property type="component" value="Chromosome"/>
</dbReference>
<evidence type="ECO:0000313" key="1">
    <source>
        <dbReference type="EMBL" id="VEB97315.1"/>
    </source>
</evidence>
<keyword evidence="2" id="KW-1185">Reference proteome</keyword>
<organism evidence="1 2">
    <name type="scientific">Cedecea lapagei</name>
    <dbReference type="NCBI Taxonomy" id="158823"/>
    <lineage>
        <taxon>Bacteria</taxon>
        <taxon>Pseudomonadati</taxon>
        <taxon>Pseudomonadota</taxon>
        <taxon>Gammaproteobacteria</taxon>
        <taxon>Enterobacterales</taxon>
        <taxon>Enterobacteriaceae</taxon>
        <taxon>Cedecea</taxon>
    </lineage>
</organism>
<protein>
    <submittedName>
        <fullName evidence="1">Uncharacterized protein</fullName>
    </submittedName>
</protein>
<dbReference type="EMBL" id="LR134201">
    <property type="protein sequence ID" value="VEB97315.1"/>
    <property type="molecule type" value="Genomic_DNA"/>
</dbReference>
<gene>
    <name evidence="1" type="ORF">NCTC11466_02084</name>
</gene>
<evidence type="ECO:0000313" key="2">
    <source>
        <dbReference type="Proteomes" id="UP000274122"/>
    </source>
</evidence>
<dbReference type="KEGG" id="clap:NCTC11466_02084"/>
<accession>A0A447V1W3</accession>
<dbReference type="AlphaFoldDB" id="A0A447V1W3"/>
<sequence length="59" mass="6728">MSVQNTLALLNWYRQKHVQAVRTPSGIVLMGARNLKPEEKKTLLAIPQSDLDAALRWQQ</sequence>
<reference evidence="1 2" key="1">
    <citation type="submission" date="2018-12" db="EMBL/GenBank/DDBJ databases">
        <authorList>
            <consortium name="Pathogen Informatics"/>
        </authorList>
    </citation>
    <scope>NUCLEOTIDE SEQUENCE [LARGE SCALE GENOMIC DNA]</scope>
    <source>
        <strain evidence="1 2">NCTC11466</strain>
    </source>
</reference>